<evidence type="ECO:0000256" key="1">
    <source>
        <dbReference type="SAM" id="Coils"/>
    </source>
</evidence>
<dbReference type="Pfam" id="PF12937">
    <property type="entry name" value="F-box-like"/>
    <property type="match status" value="1"/>
</dbReference>
<evidence type="ECO:0000313" key="4">
    <source>
        <dbReference type="Proteomes" id="UP000815677"/>
    </source>
</evidence>
<proteinExistence type="predicted"/>
<dbReference type="InterPro" id="IPR036047">
    <property type="entry name" value="F-box-like_dom_sf"/>
</dbReference>
<evidence type="ECO:0000259" key="2">
    <source>
        <dbReference type="Pfam" id="PF12937"/>
    </source>
</evidence>
<reference evidence="3" key="1">
    <citation type="submission" date="2014-09" db="EMBL/GenBank/DDBJ databases">
        <title>Genome sequence of the luminous mushroom Mycena chlorophos for searching fungal bioluminescence genes.</title>
        <authorList>
            <person name="Tanaka Y."/>
            <person name="Kasuga D."/>
            <person name="Oba Y."/>
            <person name="Hase S."/>
            <person name="Sato K."/>
            <person name="Oba Y."/>
            <person name="Sakakibara Y."/>
        </authorList>
    </citation>
    <scope>NUCLEOTIDE SEQUENCE</scope>
</reference>
<gene>
    <name evidence="3" type="ORF">MCHLO_13795</name>
</gene>
<feature type="domain" description="F-box" evidence="2">
    <location>
        <begin position="66"/>
        <end position="124"/>
    </location>
</feature>
<dbReference type="Proteomes" id="UP000815677">
    <property type="component" value="Unassembled WGS sequence"/>
</dbReference>
<name>A0ABQ0M1V1_MYCCL</name>
<evidence type="ECO:0000313" key="3">
    <source>
        <dbReference type="EMBL" id="GAT57233.1"/>
    </source>
</evidence>
<dbReference type="InterPro" id="IPR001810">
    <property type="entry name" value="F-box_dom"/>
</dbReference>
<accession>A0ABQ0M1V1</accession>
<keyword evidence="1" id="KW-0175">Coiled coil</keyword>
<keyword evidence="4" id="KW-1185">Reference proteome</keyword>
<sequence>MTRIPRAWTRTAMSICTNCAAPISARPLTLESLRARLDELELLLKALNTERNLLLAESRAVTYPVLTLPNEITTQIFLHCVEDAKRPDGHSRPIPADSPLLLTRVCRSWRAIALNTPALWSQVAVRNGLSPEILNMWLQHATPLPMDLYILLNNPELSSPLVDLCLAHAKYWRNVSFCIPSIEYLRLKDAFDHPELDLPLLSEVKFSFTHASSADRWSDAILAIRRAPALKKVEVLTPPKTIPITVDWSQLTHLRHLTGVRIGTCLEILAQCLALEELVLETYCDEDLDKASIVSLYRDTPIILPHLRQFSCLLQNAQSPLLYLTLPALVDLTTRYNGVEATTTILSAFFRRSAPPLRRIQLSVDGFPVDALLQTLDVLPSSVETAEFSLGRNENSLSQLLGALAIESSTGWGFRAIPALRKLCLHLQMGPIEPSQYEALLALLRVRPRVVHVEAHHRLRVVGPDWGISKPPKAVVDAFREMGVSRGLRVKVRVLGMMSRHLKVWNFGA</sequence>
<feature type="coiled-coil region" evidence="1">
    <location>
        <begin position="30"/>
        <end position="57"/>
    </location>
</feature>
<protein>
    <recommendedName>
        <fullName evidence="2">F-box domain-containing protein</fullName>
    </recommendedName>
</protein>
<dbReference type="SUPFAM" id="SSF81383">
    <property type="entry name" value="F-box domain"/>
    <property type="match status" value="1"/>
</dbReference>
<organism evidence="3 4">
    <name type="scientific">Mycena chlorophos</name>
    <name type="common">Agaric fungus</name>
    <name type="synonym">Agaricus chlorophos</name>
    <dbReference type="NCBI Taxonomy" id="658473"/>
    <lineage>
        <taxon>Eukaryota</taxon>
        <taxon>Fungi</taxon>
        <taxon>Dikarya</taxon>
        <taxon>Basidiomycota</taxon>
        <taxon>Agaricomycotina</taxon>
        <taxon>Agaricomycetes</taxon>
        <taxon>Agaricomycetidae</taxon>
        <taxon>Agaricales</taxon>
        <taxon>Marasmiineae</taxon>
        <taxon>Mycenaceae</taxon>
        <taxon>Mycena</taxon>
    </lineage>
</organism>
<dbReference type="EMBL" id="DF849426">
    <property type="protein sequence ID" value="GAT57233.1"/>
    <property type="molecule type" value="Genomic_DNA"/>
</dbReference>
<dbReference type="Gene3D" id="1.20.1280.50">
    <property type="match status" value="1"/>
</dbReference>